<dbReference type="PANTHER" id="PTHR10183:SF425">
    <property type="entry name" value="CALPAIN-5"/>
    <property type="match status" value="1"/>
</dbReference>
<feature type="active site" evidence="2 3">
    <location>
        <position position="236"/>
    </location>
</feature>
<dbReference type="PROSITE" id="PS50203">
    <property type="entry name" value="CALPAIN_CAT"/>
    <property type="match status" value="1"/>
</dbReference>
<protein>
    <submittedName>
        <fullName evidence="6">Calpain family cysteine protease</fullName>
    </submittedName>
</protein>
<dbReference type="InterPro" id="IPR038765">
    <property type="entry name" value="Papain-like_cys_pep_sf"/>
</dbReference>
<evidence type="ECO:0000313" key="7">
    <source>
        <dbReference type="Proteomes" id="UP001201980"/>
    </source>
</evidence>
<feature type="compositionally biased region" description="Basic and acidic residues" evidence="4">
    <location>
        <begin position="26"/>
        <end position="35"/>
    </location>
</feature>
<feature type="active site" evidence="2 3">
    <location>
        <position position="414"/>
    </location>
</feature>
<comment type="similarity">
    <text evidence="1">Belongs to the peptidase C2 family.</text>
</comment>
<feature type="region of interest" description="Disordered" evidence="4">
    <location>
        <begin position="650"/>
        <end position="922"/>
    </location>
</feature>
<dbReference type="Proteomes" id="UP001201980">
    <property type="component" value="Unassembled WGS sequence"/>
</dbReference>
<feature type="compositionally biased region" description="Basic and acidic residues" evidence="4">
    <location>
        <begin position="801"/>
        <end position="813"/>
    </location>
</feature>
<evidence type="ECO:0000256" key="1">
    <source>
        <dbReference type="ARBA" id="ARBA00007623"/>
    </source>
</evidence>
<dbReference type="Gene3D" id="3.90.70.10">
    <property type="entry name" value="Cysteine proteinases"/>
    <property type="match status" value="1"/>
</dbReference>
<reference evidence="6" key="1">
    <citation type="submission" date="2022-07" db="EMBL/GenBank/DDBJ databases">
        <title>Draft genome sequence of Zalerion maritima ATCC 34329, a (micro)plastics degrading marine fungus.</title>
        <authorList>
            <person name="Paco A."/>
            <person name="Goncalves M.F.M."/>
            <person name="Rocha-Santos T.A.P."/>
            <person name="Alves A."/>
        </authorList>
    </citation>
    <scope>NUCLEOTIDE SEQUENCE</scope>
    <source>
        <strain evidence="6">ATCC 34329</strain>
    </source>
</reference>
<comment type="caution">
    <text evidence="6">The sequence shown here is derived from an EMBL/GenBank/DDBJ whole genome shotgun (WGS) entry which is preliminary data.</text>
</comment>
<keyword evidence="3 6" id="KW-0645">Protease</keyword>
<feature type="compositionally biased region" description="Basic and acidic residues" evidence="4">
    <location>
        <begin position="657"/>
        <end position="709"/>
    </location>
</feature>
<feature type="compositionally biased region" description="Pro residues" evidence="4">
    <location>
        <begin position="1"/>
        <end position="24"/>
    </location>
</feature>
<feature type="compositionally biased region" description="Acidic residues" evidence="4">
    <location>
        <begin position="908"/>
        <end position="917"/>
    </location>
</feature>
<dbReference type="CDD" id="cd00044">
    <property type="entry name" value="CysPc"/>
    <property type="match status" value="1"/>
</dbReference>
<feature type="compositionally biased region" description="Low complexity" evidence="4">
    <location>
        <begin position="747"/>
        <end position="756"/>
    </location>
</feature>
<feature type="compositionally biased region" description="Basic residues" evidence="4">
    <location>
        <begin position="160"/>
        <end position="175"/>
    </location>
</feature>
<feature type="compositionally biased region" description="Basic and acidic residues" evidence="4">
    <location>
        <begin position="722"/>
        <end position="746"/>
    </location>
</feature>
<dbReference type="PANTHER" id="PTHR10183">
    <property type="entry name" value="CALPAIN"/>
    <property type="match status" value="1"/>
</dbReference>
<dbReference type="PROSITE" id="PS00139">
    <property type="entry name" value="THIOL_PROTEASE_CYS"/>
    <property type="match status" value="1"/>
</dbReference>
<dbReference type="GO" id="GO:0006508">
    <property type="term" value="P:proteolysis"/>
    <property type="evidence" value="ECO:0007669"/>
    <property type="project" value="UniProtKB-KW"/>
</dbReference>
<feature type="compositionally biased region" description="Low complexity" evidence="4">
    <location>
        <begin position="955"/>
        <end position="966"/>
    </location>
</feature>
<evidence type="ECO:0000259" key="5">
    <source>
        <dbReference type="PROSITE" id="PS50203"/>
    </source>
</evidence>
<keyword evidence="3" id="KW-0788">Thiol protease</keyword>
<evidence type="ECO:0000256" key="4">
    <source>
        <dbReference type="SAM" id="MobiDB-lite"/>
    </source>
</evidence>
<dbReference type="InterPro" id="IPR001300">
    <property type="entry name" value="Peptidase_C2_calpain_cat"/>
</dbReference>
<dbReference type="GO" id="GO:0004198">
    <property type="term" value="F:calcium-dependent cysteine-type endopeptidase activity"/>
    <property type="evidence" value="ECO:0007669"/>
    <property type="project" value="InterPro"/>
</dbReference>
<feature type="region of interest" description="Disordered" evidence="4">
    <location>
        <begin position="139"/>
        <end position="190"/>
    </location>
</feature>
<feature type="compositionally biased region" description="Acidic residues" evidence="4">
    <location>
        <begin position="870"/>
        <end position="895"/>
    </location>
</feature>
<feature type="compositionally biased region" description="Low complexity" evidence="4">
    <location>
        <begin position="896"/>
        <end position="907"/>
    </location>
</feature>
<organism evidence="6 7">
    <name type="scientific">Zalerion maritima</name>
    <dbReference type="NCBI Taxonomy" id="339359"/>
    <lineage>
        <taxon>Eukaryota</taxon>
        <taxon>Fungi</taxon>
        <taxon>Dikarya</taxon>
        <taxon>Ascomycota</taxon>
        <taxon>Pezizomycotina</taxon>
        <taxon>Sordariomycetes</taxon>
        <taxon>Lulworthiomycetidae</taxon>
        <taxon>Lulworthiales</taxon>
        <taxon>Lulworthiaceae</taxon>
        <taxon>Zalerion</taxon>
    </lineage>
</organism>
<gene>
    <name evidence="6" type="ORF">MKZ38_007613</name>
</gene>
<feature type="region of interest" description="Disordered" evidence="4">
    <location>
        <begin position="947"/>
        <end position="972"/>
    </location>
</feature>
<dbReference type="SUPFAM" id="SSF54001">
    <property type="entry name" value="Cysteine proteinases"/>
    <property type="match status" value="1"/>
</dbReference>
<feature type="compositionally biased region" description="Basic and acidic residues" evidence="4">
    <location>
        <begin position="757"/>
        <end position="778"/>
    </location>
</feature>
<proteinExistence type="inferred from homology"/>
<evidence type="ECO:0000256" key="2">
    <source>
        <dbReference type="PIRSR" id="PIRSR622684-1"/>
    </source>
</evidence>
<accession>A0AAD5WYJ9</accession>
<feature type="compositionally biased region" description="Basic and acidic residues" evidence="4">
    <location>
        <begin position="855"/>
        <end position="869"/>
    </location>
</feature>
<sequence>MPPPPLPLPLPLPGRPMPLPPPPQRHVVDAPKDPKFKTPQRQLFEFWKEFHHQAPGKVTTILPRDLYKTLVRSHHSTNDPSVRNAAASYEVAAEACKAKVASIVKHCEMTNEKFTDPDFDIQKEPFDCLHRLEYAYPHESSSEASGSGSDSDSDSDSHGRRVSAKVRAKKKRSIKMRGEATKMPSNRRVEGKRSYGDAETVYYGSIHRVDWIFDKPQFTIDGYSASDIRQGSLGNCWWLAAVATIAHRQDLMDKVMVARNEKCGVYGFVFHRDGEWVYTVVDDNLFLTNADFTHYGDTYDPSGKLAREHRKTNQTGSRALVLGSCEDENETWLPLLEKAYAKVHNDFTSISGGFAGEGVEDMTGGCNSYLFSSTVLSRDRLWKELLNESGEFVFSLGLSSTGWEYSRGGMATGHAYSLLKAVEVEGLEGEKLRMVKIRNPWGVRNWMGEGEWTGPWSDGSAEWTSYWLEKLDHKFGDDGVFWMTFEDMLDHYEELNRTRLFNNEWTVAQRWTSAGVPWVTGYLQKKFIIEVKTGGLCVVILSQLDERYWKGLEGKYMFELYFLLIKEGGNAEDIAGRARCHTQWDSRSISCEVNLEPGRYELLPKVVAVKRPGGHEVVRVVKTMADINANKLRQVGMQYDIAHARPGVADQDEIMEEERAKRKRKEDMRKKKEKENEKKVNEKQKVEDKKRKALAARDKEKEKKRIERVNKKKAKRRIQRLKRIEAKAKAKNIAKKEKARKKEGAKAEAAADAAADAEVRKESTPESEKDRVLVKKEDADEAQTAKPEADQAQGETITDSADVKTTKEAKPDSEAEEQESETEKGTQGADEPLEPLEPEDSKKATNEEDLEDGNECSKSKVDASEKKDEKEEEEDDDSDLDSSTESEVSSDEEFGSDGWSSSSSESESGSDAEECFENEIPSGWNPVVVLGLRCYSKDKELRVTVVDPEDPKENTAATLAAEASLTGDSAPL</sequence>
<dbReference type="Pfam" id="PF00648">
    <property type="entry name" value="Peptidase_C2"/>
    <property type="match status" value="1"/>
</dbReference>
<feature type="compositionally biased region" description="Basic residues" evidence="4">
    <location>
        <begin position="710"/>
        <end position="721"/>
    </location>
</feature>
<keyword evidence="3" id="KW-0378">Hydrolase</keyword>
<feature type="region of interest" description="Disordered" evidence="4">
    <location>
        <begin position="1"/>
        <end position="35"/>
    </location>
</feature>
<name>A0AAD5WYJ9_9PEZI</name>
<keyword evidence="7" id="KW-1185">Reference proteome</keyword>
<evidence type="ECO:0000313" key="6">
    <source>
        <dbReference type="EMBL" id="KAJ2907098.1"/>
    </source>
</evidence>
<dbReference type="InterPro" id="IPR022684">
    <property type="entry name" value="Calpain_cysteine_protease"/>
</dbReference>
<dbReference type="EMBL" id="JAKWBI020000004">
    <property type="protein sequence ID" value="KAJ2907098.1"/>
    <property type="molecule type" value="Genomic_DNA"/>
</dbReference>
<feature type="domain" description="Calpain catalytic" evidence="5">
    <location>
        <begin position="208"/>
        <end position="501"/>
    </location>
</feature>
<dbReference type="InterPro" id="IPR000169">
    <property type="entry name" value="Pept_cys_AS"/>
</dbReference>
<dbReference type="SMART" id="SM00230">
    <property type="entry name" value="CysPc"/>
    <property type="match status" value="1"/>
</dbReference>
<feature type="active site" evidence="2 3">
    <location>
        <position position="439"/>
    </location>
</feature>
<dbReference type="AlphaFoldDB" id="A0AAD5WYJ9"/>
<evidence type="ECO:0000256" key="3">
    <source>
        <dbReference type="PROSITE-ProRule" id="PRU00239"/>
    </source>
</evidence>